<gene>
    <name evidence="1" type="ORF">PYW08_007378</name>
</gene>
<proteinExistence type="predicted"/>
<evidence type="ECO:0000313" key="1">
    <source>
        <dbReference type="EMBL" id="KAJ8736722.1"/>
    </source>
</evidence>
<keyword evidence="2" id="KW-1185">Reference proteome</keyword>
<dbReference type="Proteomes" id="UP001231649">
    <property type="component" value="Chromosome 2"/>
</dbReference>
<name>A0ACC2R9Q1_9NEOP</name>
<accession>A0ACC2R9Q1</accession>
<protein>
    <submittedName>
        <fullName evidence="1">Uncharacterized protein</fullName>
    </submittedName>
</protein>
<organism evidence="1 2">
    <name type="scientific">Mythimna loreyi</name>
    <dbReference type="NCBI Taxonomy" id="667449"/>
    <lineage>
        <taxon>Eukaryota</taxon>
        <taxon>Metazoa</taxon>
        <taxon>Ecdysozoa</taxon>
        <taxon>Arthropoda</taxon>
        <taxon>Hexapoda</taxon>
        <taxon>Insecta</taxon>
        <taxon>Pterygota</taxon>
        <taxon>Neoptera</taxon>
        <taxon>Endopterygota</taxon>
        <taxon>Lepidoptera</taxon>
        <taxon>Glossata</taxon>
        <taxon>Ditrysia</taxon>
        <taxon>Noctuoidea</taxon>
        <taxon>Noctuidae</taxon>
        <taxon>Noctuinae</taxon>
        <taxon>Hadenini</taxon>
        <taxon>Mythimna</taxon>
    </lineage>
</organism>
<reference evidence="1" key="1">
    <citation type="submission" date="2023-03" db="EMBL/GenBank/DDBJ databases">
        <title>Chromosome-level genomes of two armyworms, Mythimna separata and Mythimna loreyi, provide insights into the biosynthesis and reception of sex pheromones.</title>
        <authorList>
            <person name="Zhao H."/>
        </authorList>
    </citation>
    <scope>NUCLEOTIDE SEQUENCE</scope>
    <source>
        <strain evidence="1">BeijingLab</strain>
    </source>
</reference>
<comment type="caution">
    <text evidence="1">The sequence shown here is derived from an EMBL/GenBank/DDBJ whole genome shotgun (WGS) entry which is preliminary data.</text>
</comment>
<dbReference type="EMBL" id="CM056778">
    <property type="protein sequence ID" value="KAJ8736722.1"/>
    <property type="molecule type" value="Genomic_DNA"/>
</dbReference>
<sequence length="136" mass="15094">MSQSPTEQPARNMAAAKFTRKEVESRTDALIIDNVVYDVSEFKQDHPGGPDVLMANIGKDASQCFFDVGHSDIALDWRKQFVLGEVVDEERWPVKERVAAPQEEPEPLTLGALLNVWGPPLVVAGLAALLYLYLFP</sequence>
<evidence type="ECO:0000313" key="2">
    <source>
        <dbReference type="Proteomes" id="UP001231649"/>
    </source>
</evidence>